<dbReference type="CDD" id="cd00063">
    <property type="entry name" value="FN3"/>
    <property type="match status" value="2"/>
</dbReference>
<feature type="non-terminal residue" evidence="4">
    <location>
        <position position="1"/>
    </location>
</feature>
<evidence type="ECO:0000313" key="3">
    <source>
        <dbReference type="EMBL" id="CAF1595213.1"/>
    </source>
</evidence>
<dbReference type="PRINTS" id="PR00014">
    <property type="entry name" value="FNTYPEIII"/>
</dbReference>
<dbReference type="Proteomes" id="UP000663877">
    <property type="component" value="Unassembled WGS sequence"/>
</dbReference>
<evidence type="ECO:0000313" key="4">
    <source>
        <dbReference type="EMBL" id="CAF1680707.1"/>
    </source>
</evidence>
<dbReference type="SUPFAM" id="SSF49265">
    <property type="entry name" value="Fibronectin type III"/>
    <property type="match status" value="1"/>
</dbReference>
<organism evidence="4 5">
    <name type="scientific">Adineta steineri</name>
    <dbReference type="NCBI Taxonomy" id="433720"/>
    <lineage>
        <taxon>Eukaryota</taxon>
        <taxon>Metazoa</taxon>
        <taxon>Spiralia</taxon>
        <taxon>Gnathifera</taxon>
        <taxon>Rotifera</taxon>
        <taxon>Eurotatoria</taxon>
        <taxon>Bdelloidea</taxon>
        <taxon>Adinetida</taxon>
        <taxon>Adinetidae</taxon>
        <taxon>Adineta</taxon>
    </lineage>
</organism>
<keyword evidence="5" id="KW-1185">Reference proteome</keyword>
<evidence type="ECO:0000259" key="2">
    <source>
        <dbReference type="PROSITE" id="PS50853"/>
    </source>
</evidence>
<sequence length="188" mass="21042">VKGGDTDLYSCTLKNYLGQETVQMKVIVVDKPDTLEGPLNISDIKPDSCLLTWKPPKTDGGSPITNYIIETFDTKKGEWQKESSFLRSPFYEVSGLDEGSEYKFRFSAENLYGQSISLECEKPIIAKNPYDASQCPANVEVGKQTENSITLKWNKPKNDGGSKITADQVEIRKPDSDVWEIANDYSIK</sequence>
<dbReference type="InterPro" id="IPR013783">
    <property type="entry name" value="Ig-like_fold"/>
</dbReference>
<keyword evidence="1" id="KW-0393">Immunoglobulin domain</keyword>
<proteinExistence type="predicted"/>
<accession>A0A816H089</accession>
<dbReference type="InterPro" id="IPR003961">
    <property type="entry name" value="FN3_dom"/>
</dbReference>
<name>A0A816H089_9BILA</name>
<dbReference type="PROSITE" id="PS50853">
    <property type="entry name" value="FN3"/>
    <property type="match status" value="2"/>
</dbReference>
<dbReference type="InterPro" id="IPR036116">
    <property type="entry name" value="FN3_sf"/>
</dbReference>
<gene>
    <name evidence="3" type="ORF">BJG266_LOCUS50005</name>
    <name evidence="4" type="ORF">QVE165_LOCUS67097</name>
</gene>
<dbReference type="EMBL" id="CAJNOI010008158">
    <property type="protein sequence ID" value="CAF1595213.1"/>
    <property type="molecule type" value="Genomic_DNA"/>
</dbReference>
<comment type="caution">
    <text evidence="4">The sequence shown here is derived from an EMBL/GenBank/DDBJ whole genome shotgun (WGS) entry which is preliminary data.</text>
</comment>
<dbReference type="Gene3D" id="2.60.40.10">
    <property type="entry name" value="Immunoglobulins"/>
    <property type="match status" value="2"/>
</dbReference>
<dbReference type="FunFam" id="2.60.40.10:FF:000003">
    <property type="entry name" value="Titin isoform E"/>
    <property type="match status" value="1"/>
</dbReference>
<evidence type="ECO:0000313" key="5">
    <source>
        <dbReference type="Proteomes" id="UP000663832"/>
    </source>
</evidence>
<dbReference type="Proteomes" id="UP000663832">
    <property type="component" value="Unassembled WGS sequence"/>
</dbReference>
<dbReference type="AlphaFoldDB" id="A0A816H089"/>
<dbReference type="PANTHER" id="PTHR14340:SF9">
    <property type="entry name" value="FIBRONECTIN TYPE-III DOMAIN-CONTAINING PROTEIN"/>
    <property type="match status" value="1"/>
</dbReference>
<dbReference type="EMBL" id="CAJNOM010008603">
    <property type="protein sequence ID" value="CAF1680707.1"/>
    <property type="molecule type" value="Genomic_DNA"/>
</dbReference>
<evidence type="ECO:0000256" key="1">
    <source>
        <dbReference type="ARBA" id="ARBA00023319"/>
    </source>
</evidence>
<dbReference type="SMART" id="SM00060">
    <property type="entry name" value="FN3"/>
    <property type="match status" value="1"/>
</dbReference>
<dbReference type="Pfam" id="PF00041">
    <property type="entry name" value="fn3"/>
    <property type="match status" value="1"/>
</dbReference>
<feature type="domain" description="Fibronectin type-III" evidence="2">
    <location>
        <begin position="135"/>
        <end position="188"/>
    </location>
</feature>
<reference evidence="4" key="1">
    <citation type="submission" date="2021-02" db="EMBL/GenBank/DDBJ databases">
        <authorList>
            <person name="Nowell W R."/>
        </authorList>
    </citation>
    <scope>NUCLEOTIDE SEQUENCE</scope>
</reference>
<dbReference type="PANTHER" id="PTHR14340">
    <property type="entry name" value="MICROFIBRIL-ASSOCIATED GLYCOPROTEIN 3"/>
    <property type="match status" value="1"/>
</dbReference>
<feature type="domain" description="Fibronectin type-III" evidence="2">
    <location>
        <begin position="35"/>
        <end position="129"/>
    </location>
</feature>
<protein>
    <recommendedName>
        <fullName evidence="2">Fibronectin type-III domain-containing protein</fullName>
    </recommendedName>
</protein>
<dbReference type="OrthoDB" id="504170at2759"/>